<gene>
    <name evidence="2" type="ORF">Agub_g14253</name>
</gene>
<feature type="region of interest" description="Disordered" evidence="1">
    <location>
        <begin position="178"/>
        <end position="207"/>
    </location>
</feature>
<proteinExistence type="predicted"/>
<feature type="region of interest" description="Disordered" evidence="1">
    <location>
        <begin position="287"/>
        <end position="329"/>
    </location>
</feature>
<keyword evidence="3" id="KW-1185">Reference proteome</keyword>
<evidence type="ECO:0000313" key="2">
    <source>
        <dbReference type="EMBL" id="GFR51794.1"/>
    </source>
</evidence>
<comment type="caution">
    <text evidence="2">The sequence shown here is derived from an EMBL/GenBank/DDBJ whole genome shotgun (WGS) entry which is preliminary data.</text>
</comment>
<reference evidence="2 3" key="1">
    <citation type="journal article" date="2021" name="Sci. Rep.">
        <title>Genome sequencing of the multicellular alga Astrephomene provides insights into convergent evolution of germ-soma differentiation.</title>
        <authorList>
            <person name="Yamashita S."/>
            <person name="Yamamoto K."/>
            <person name="Matsuzaki R."/>
            <person name="Suzuki S."/>
            <person name="Yamaguchi H."/>
            <person name="Hirooka S."/>
            <person name="Minakuchi Y."/>
            <person name="Miyagishima S."/>
            <person name="Kawachi M."/>
            <person name="Toyoda A."/>
            <person name="Nozaki H."/>
        </authorList>
    </citation>
    <scope>NUCLEOTIDE SEQUENCE [LARGE SCALE GENOMIC DNA]</scope>
    <source>
        <strain evidence="2 3">NIES-4017</strain>
    </source>
</reference>
<feature type="compositionally biased region" description="Low complexity" evidence="1">
    <location>
        <begin position="305"/>
        <end position="329"/>
    </location>
</feature>
<protein>
    <recommendedName>
        <fullName evidence="4">VASt domain-containing protein</fullName>
    </recommendedName>
</protein>
<evidence type="ECO:0000256" key="1">
    <source>
        <dbReference type="SAM" id="MobiDB-lite"/>
    </source>
</evidence>
<evidence type="ECO:0008006" key="4">
    <source>
        <dbReference type="Google" id="ProtNLM"/>
    </source>
</evidence>
<dbReference type="Proteomes" id="UP001054857">
    <property type="component" value="Unassembled WGS sequence"/>
</dbReference>
<organism evidence="2 3">
    <name type="scientific">Astrephomene gubernaculifera</name>
    <dbReference type="NCBI Taxonomy" id="47775"/>
    <lineage>
        <taxon>Eukaryota</taxon>
        <taxon>Viridiplantae</taxon>
        <taxon>Chlorophyta</taxon>
        <taxon>core chlorophytes</taxon>
        <taxon>Chlorophyceae</taxon>
        <taxon>CS clade</taxon>
        <taxon>Chlamydomonadales</taxon>
        <taxon>Astrephomenaceae</taxon>
        <taxon>Astrephomene</taxon>
    </lineage>
</organism>
<accession>A0AAD3E1B1</accession>
<dbReference type="AlphaFoldDB" id="A0AAD3E1B1"/>
<name>A0AAD3E1B1_9CHLO</name>
<evidence type="ECO:0000313" key="3">
    <source>
        <dbReference type="Proteomes" id="UP001054857"/>
    </source>
</evidence>
<dbReference type="EMBL" id="BMAR01000054">
    <property type="protein sequence ID" value="GFR51794.1"/>
    <property type="molecule type" value="Genomic_DNA"/>
</dbReference>
<sequence>MKEIEVETVIEDCTAQRFYDAIYGDDEALRAFHAAINKDPNAVSSPWGPDGCRTVRFVMPMNVPAMLKKFIGKDAVPVVESQRLEWAPGRSAVTVTSEPALDFPGANKFTTAGSMTASNRPDGSCLLKAVVRCSAALPWPVQATVEGLMGVEATNSINTFVKWAREYYTRWNAEQKLQPEQPAPAPAAAATASLPRPPTSAASAAPEGAEQFYDAFEDEEELLRRPMGQSSQPEASVVPYQPPRLEDVIVDCLRRIQSSTSETASSLRTLEQLLRSMDDNMQDLRDKLVGKRPPAPKPASPPHHPAAAGAAAATTHGSPSPAATSSFVSSPHSSSSSSSFWSGYFSALATVSLVGGAAAFAYARYHGLAAGGGGGGGGR</sequence>
<feature type="compositionally biased region" description="Pro residues" evidence="1">
    <location>
        <begin position="293"/>
        <end position="304"/>
    </location>
</feature>
<feature type="compositionally biased region" description="Low complexity" evidence="1">
    <location>
        <begin position="186"/>
        <end position="206"/>
    </location>
</feature>